<name>A0ABQ2DEX8_9MICC</name>
<dbReference type="RefSeq" id="WP_188684528.1">
    <property type="nucleotide sequence ID" value="NZ_BMKX01000002.1"/>
</dbReference>
<dbReference type="Proteomes" id="UP000606115">
    <property type="component" value="Unassembled WGS sequence"/>
</dbReference>
<evidence type="ECO:0000313" key="3">
    <source>
        <dbReference type="Proteomes" id="UP000606115"/>
    </source>
</evidence>
<feature type="compositionally biased region" description="Low complexity" evidence="1">
    <location>
        <begin position="134"/>
        <end position="148"/>
    </location>
</feature>
<reference evidence="3" key="1">
    <citation type="journal article" date="2019" name="Int. J. Syst. Evol. Microbiol.">
        <title>The Global Catalogue of Microorganisms (GCM) 10K type strain sequencing project: providing services to taxonomists for standard genome sequencing and annotation.</title>
        <authorList>
            <consortium name="The Broad Institute Genomics Platform"/>
            <consortium name="The Broad Institute Genome Sequencing Center for Infectious Disease"/>
            <person name="Wu L."/>
            <person name="Ma J."/>
        </authorList>
    </citation>
    <scope>NUCLEOTIDE SEQUENCE [LARGE SCALE GENOMIC DNA]</scope>
    <source>
        <strain evidence="3">CGMCC 1.3685</strain>
    </source>
</reference>
<keyword evidence="3" id="KW-1185">Reference proteome</keyword>
<accession>A0ABQ2DEX8</accession>
<protein>
    <recommendedName>
        <fullName evidence="4">Tail assembly chaperone</fullName>
    </recommendedName>
</protein>
<gene>
    <name evidence="2" type="ORF">GCM10007173_13090</name>
</gene>
<feature type="region of interest" description="Disordered" evidence="1">
    <location>
        <begin position="132"/>
        <end position="160"/>
    </location>
</feature>
<evidence type="ECO:0008006" key="4">
    <source>
        <dbReference type="Google" id="ProtNLM"/>
    </source>
</evidence>
<evidence type="ECO:0000256" key="1">
    <source>
        <dbReference type="SAM" id="MobiDB-lite"/>
    </source>
</evidence>
<sequence length="160" mass="17295">MSTIKIKETPLGLLQVVTPRGKFDIEPLSARQGAPLASMVMGVSFAGEGLTAEEQENMYRLALGQKNYDWIMDNLRLPDAQDSCNLSLFWQVSGLEAAEAFIAGGVEKALEVHMARMGLSLSTILRHLAAENETLSPDDSNDTSTPSHSETKSNVDLGEG</sequence>
<comment type="caution">
    <text evidence="2">The sequence shown here is derived from an EMBL/GenBank/DDBJ whole genome shotgun (WGS) entry which is preliminary data.</text>
</comment>
<dbReference type="GeneID" id="303303690"/>
<organism evidence="2 3">
    <name type="scientific">Glutamicibacter ardleyensis</name>
    <dbReference type="NCBI Taxonomy" id="225894"/>
    <lineage>
        <taxon>Bacteria</taxon>
        <taxon>Bacillati</taxon>
        <taxon>Actinomycetota</taxon>
        <taxon>Actinomycetes</taxon>
        <taxon>Micrococcales</taxon>
        <taxon>Micrococcaceae</taxon>
        <taxon>Glutamicibacter</taxon>
    </lineage>
</organism>
<evidence type="ECO:0000313" key="2">
    <source>
        <dbReference type="EMBL" id="GGJ55683.1"/>
    </source>
</evidence>
<dbReference type="EMBL" id="BMKX01000002">
    <property type="protein sequence ID" value="GGJ55683.1"/>
    <property type="molecule type" value="Genomic_DNA"/>
</dbReference>
<proteinExistence type="predicted"/>